<dbReference type="CDD" id="cd06342">
    <property type="entry name" value="PBP1_ABC_LIVBP-like"/>
    <property type="match status" value="1"/>
</dbReference>
<dbReference type="Pfam" id="PF13458">
    <property type="entry name" value="Peripla_BP_6"/>
    <property type="match status" value="1"/>
</dbReference>
<evidence type="ECO:0000313" key="7">
    <source>
        <dbReference type="Proteomes" id="UP000266906"/>
    </source>
</evidence>
<comment type="similarity">
    <text evidence="1">Belongs to the leucine-binding protein family.</text>
</comment>
<dbReference type="PROSITE" id="PS51257">
    <property type="entry name" value="PROKAR_LIPOPROTEIN"/>
    <property type="match status" value="1"/>
</dbReference>
<evidence type="ECO:0000256" key="3">
    <source>
        <dbReference type="SAM" id="SignalP"/>
    </source>
</evidence>
<dbReference type="Proteomes" id="UP000266906">
    <property type="component" value="Unassembled WGS sequence"/>
</dbReference>
<reference evidence="7 8" key="1">
    <citation type="submission" date="2018-11" db="EMBL/GenBank/DDBJ databases">
        <title>Sequencing the genomes of 1000 actinobacteria strains.</title>
        <authorList>
            <person name="Klenk H.-P."/>
        </authorList>
    </citation>
    <scope>NUCLEOTIDE SEQUENCE [LARGE SCALE GENOMIC DNA]</scope>
    <source>
        <strain evidence="5 8">DSM 44780</strain>
        <strain evidence="6 7">DSM 44781</strain>
    </source>
</reference>
<feature type="domain" description="Leucine-binding protein" evidence="4">
    <location>
        <begin position="44"/>
        <end position="401"/>
    </location>
</feature>
<dbReference type="AlphaFoldDB" id="A0A3N4RX59"/>
<dbReference type="RefSeq" id="WP_123556617.1">
    <property type="nucleotide sequence ID" value="NZ_JBEYIY010000003.1"/>
</dbReference>
<feature type="signal peptide" evidence="3">
    <location>
        <begin position="1"/>
        <end position="21"/>
    </location>
</feature>
<evidence type="ECO:0000256" key="1">
    <source>
        <dbReference type="ARBA" id="ARBA00010062"/>
    </source>
</evidence>
<dbReference type="Gene3D" id="3.40.50.2300">
    <property type="match status" value="2"/>
</dbReference>
<evidence type="ECO:0000256" key="2">
    <source>
        <dbReference type="ARBA" id="ARBA00022729"/>
    </source>
</evidence>
<dbReference type="OrthoDB" id="9772589at2"/>
<accession>A0A8G1UNP8</accession>
<evidence type="ECO:0000313" key="8">
    <source>
        <dbReference type="Proteomes" id="UP000267408"/>
    </source>
</evidence>
<dbReference type="InterPro" id="IPR028082">
    <property type="entry name" value="Peripla_BP_I"/>
</dbReference>
<gene>
    <name evidence="6" type="ORF">EDD38_3684</name>
    <name evidence="5" type="ORF">EDD39_3183</name>
</gene>
<evidence type="ECO:0000259" key="4">
    <source>
        <dbReference type="Pfam" id="PF13458"/>
    </source>
</evidence>
<comment type="caution">
    <text evidence="6">The sequence shown here is derived from an EMBL/GenBank/DDBJ whole genome shotgun (WGS) entry which is preliminary data.</text>
</comment>
<sequence>MRKSSLLVVAVAVTGALTLSACGSRGGNSGSGSGSDKASGGTKVVIGVDAPISGSLSALGLGIRNSVELATKQANEKNYVPGVTFSIEAKDDQANPTTGKQNATALVDTKGVVGVVGPLNSSVSQTMQKVFDDAKLAQVSPANTSPELSLGPKWGENQFARQYKSYFRTATTDVVQGKFAAQYLYNDAKKTKVYVIDDKKTYGAGLAAIFQAEFKRLGGTVVGADHINPGDKDFSAVATKVASSGADSVYYGGEYPDAGPLSDQIKKGGAKVPLFGGDGIYDPEFIKLANGNGEGDLATSVGVPVEELDTAKEFVANYAKAGYKDPYAAYGGYSYDAAWSVIEAVKAAVEHNGGKVPDDLRTKVLDELGKVKFTGVTGPVSFDEYGDTTNKQLTVYSVQGGAWKKVKSGTYTG</sequence>
<dbReference type="Proteomes" id="UP000267408">
    <property type="component" value="Unassembled WGS sequence"/>
</dbReference>
<keyword evidence="7" id="KW-1185">Reference proteome</keyword>
<evidence type="ECO:0000313" key="6">
    <source>
        <dbReference type="EMBL" id="RPE35335.1"/>
    </source>
</evidence>
<protein>
    <submittedName>
        <fullName evidence="6">Amino acid/amide ABC transporter substrate-binding protein (HAAT family)</fullName>
    </submittedName>
</protein>
<dbReference type="PANTHER" id="PTHR47151">
    <property type="entry name" value="LEU/ILE/VAL-BINDING ABC TRANSPORTER SUBUNIT"/>
    <property type="match status" value="1"/>
</dbReference>
<dbReference type="EMBL" id="RKQG01000001">
    <property type="protein sequence ID" value="RPE35335.1"/>
    <property type="molecule type" value="Genomic_DNA"/>
</dbReference>
<name>A0A3N4RX59_9ACTN</name>
<dbReference type="EMBL" id="RJVJ01000001">
    <property type="protein sequence ID" value="ROR44972.1"/>
    <property type="molecule type" value="Genomic_DNA"/>
</dbReference>
<proteinExistence type="inferred from homology"/>
<dbReference type="SUPFAM" id="SSF53822">
    <property type="entry name" value="Periplasmic binding protein-like I"/>
    <property type="match status" value="1"/>
</dbReference>
<accession>A0A3N4RX59</accession>
<keyword evidence="2 3" id="KW-0732">Signal</keyword>
<feature type="chain" id="PRO_5044596208" evidence="3">
    <location>
        <begin position="22"/>
        <end position="413"/>
    </location>
</feature>
<organism evidence="6 7">
    <name type="scientific">Kitasatospora cineracea</name>
    <dbReference type="NCBI Taxonomy" id="88074"/>
    <lineage>
        <taxon>Bacteria</taxon>
        <taxon>Bacillati</taxon>
        <taxon>Actinomycetota</taxon>
        <taxon>Actinomycetes</taxon>
        <taxon>Kitasatosporales</taxon>
        <taxon>Streptomycetaceae</taxon>
        <taxon>Kitasatospora</taxon>
    </lineage>
</organism>
<dbReference type="PANTHER" id="PTHR47151:SF2">
    <property type="entry name" value="AMINO ACID BINDING PROTEIN"/>
    <property type="match status" value="1"/>
</dbReference>
<dbReference type="InterPro" id="IPR028081">
    <property type="entry name" value="Leu-bd"/>
</dbReference>
<evidence type="ECO:0000313" key="5">
    <source>
        <dbReference type="EMBL" id="ROR44972.1"/>
    </source>
</evidence>